<dbReference type="Gene3D" id="3.30.40.10">
    <property type="entry name" value="Zinc/RING finger domain, C3HC4 (zinc finger)"/>
    <property type="match status" value="1"/>
</dbReference>
<feature type="domain" description="RING-type" evidence="9">
    <location>
        <begin position="73"/>
        <end position="115"/>
    </location>
</feature>
<dbReference type="STRING" id="307972.A0A2G8KRU7"/>
<dbReference type="AlphaFoldDB" id="A0A2G8KRU7"/>
<accession>A0A2G8KRU7</accession>
<evidence type="ECO:0000256" key="7">
    <source>
        <dbReference type="ARBA" id="ARBA00022833"/>
    </source>
</evidence>
<dbReference type="PANTHER" id="PTHR22770">
    <property type="entry name" value="UBIQUITIN CONJUGATING ENZYME 7 INTERACTING PROTEIN-RELATED"/>
    <property type="match status" value="1"/>
</dbReference>
<protein>
    <submittedName>
        <fullName evidence="11">Putative ranBP-type and C3HC4-type zinc finger-containing protein 1</fullName>
    </submittedName>
</protein>
<evidence type="ECO:0000259" key="10">
    <source>
        <dbReference type="PROSITE" id="PS51873"/>
    </source>
</evidence>
<evidence type="ECO:0000256" key="4">
    <source>
        <dbReference type="ARBA" id="ARBA00022737"/>
    </source>
</evidence>
<dbReference type="Pfam" id="PF00097">
    <property type="entry name" value="zf-C3HC4"/>
    <property type="match status" value="1"/>
</dbReference>
<evidence type="ECO:0000256" key="2">
    <source>
        <dbReference type="ARBA" id="ARBA00022679"/>
    </source>
</evidence>
<keyword evidence="5 8" id="KW-0863">Zinc-finger</keyword>
<evidence type="ECO:0000256" key="5">
    <source>
        <dbReference type="ARBA" id="ARBA00022771"/>
    </source>
</evidence>
<dbReference type="CDD" id="cd20345">
    <property type="entry name" value="BRcat_RBR_HOIL1"/>
    <property type="match status" value="1"/>
</dbReference>
<evidence type="ECO:0000256" key="1">
    <source>
        <dbReference type="ARBA" id="ARBA00004906"/>
    </source>
</evidence>
<dbReference type="EMBL" id="MRZV01000406">
    <property type="protein sequence ID" value="PIK50731.1"/>
    <property type="molecule type" value="Genomic_DNA"/>
</dbReference>
<keyword evidence="2" id="KW-0808">Transferase</keyword>
<dbReference type="FunFam" id="3.30.40.10:FF:000137">
    <property type="entry name" value="RanBP-type and C3HC4-type zinc finger-containing protein 1"/>
    <property type="match status" value="1"/>
</dbReference>
<gene>
    <name evidence="11" type="ORF">BSL78_12369</name>
</gene>
<comment type="pathway">
    <text evidence="1">Protein modification; protein ubiquitination.</text>
</comment>
<dbReference type="PROSITE" id="PS50089">
    <property type="entry name" value="ZF_RING_2"/>
    <property type="match status" value="1"/>
</dbReference>
<proteinExistence type="predicted"/>
<dbReference type="GO" id="GO:0043130">
    <property type="term" value="F:ubiquitin binding"/>
    <property type="evidence" value="ECO:0007669"/>
    <property type="project" value="TreeGrafter"/>
</dbReference>
<evidence type="ECO:0000256" key="6">
    <source>
        <dbReference type="ARBA" id="ARBA00022786"/>
    </source>
</evidence>
<dbReference type="InterPro" id="IPR047558">
    <property type="entry name" value="BRcat_RBR_HOIL1"/>
</dbReference>
<dbReference type="Proteomes" id="UP000230750">
    <property type="component" value="Unassembled WGS sequence"/>
</dbReference>
<dbReference type="GO" id="GO:0008270">
    <property type="term" value="F:zinc ion binding"/>
    <property type="evidence" value="ECO:0007669"/>
    <property type="project" value="UniProtKB-KW"/>
</dbReference>
<keyword evidence="4" id="KW-0677">Repeat</keyword>
<dbReference type="InterPro" id="IPR047559">
    <property type="entry name" value="HOIL1_RBR_mRING-HC-C3HC3D"/>
</dbReference>
<evidence type="ECO:0000313" key="12">
    <source>
        <dbReference type="Proteomes" id="UP000230750"/>
    </source>
</evidence>
<dbReference type="OrthoDB" id="261960at2759"/>
<dbReference type="SUPFAM" id="SSF57850">
    <property type="entry name" value="RING/U-box"/>
    <property type="match status" value="3"/>
</dbReference>
<evidence type="ECO:0000259" key="9">
    <source>
        <dbReference type="PROSITE" id="PS50089"/>
    </source>
</evidence>
<dbReference type="CDD" id="cd16633">
    <property type="entry name" value="mRING-HC-C3HC3D_RBR_HOIL1"/>
    <property type="match status" value="1"/>
</dbReference>
<keyword evidence="7" id="KW-0862">Zinc</keyword>
<dbReference type="InterPro" id="IPR044066">
    <property type="entry name" value="TRIAD_supradom"/>
</dbReference>
<dbReference type="PROSITE" id="PS51873">
    <property type="entry name" value="TRIAD"/>
    <property type="match status" value="1"/>
</dbReference>
<dbReference type="GO" id="GO:0004842">
    <property type="term" value="F:ubiquitin-protein transferase activity"/>
    <property type="evidence" value="ECO:0007669"/>
    <property type="project" value="TreeGrafter"/>
</dbReference>
<keyword evidence="6" id="KW-0833">Ubl conjugation pathway</keyword>
<feature type="domain" description="RING-type" evidence="10">
    <location>
        <begin position="69"/>
        <end position="270"/>
    </location>
</feature>
<sequence length="270" mass="31005">MSDQKTTKPKMGSYVMDKDEARIEASFETNEQAFAMMQVHEKETERLTARKNRARLYQATEYNLITNDEVFECPICFSEIEPGQGIRLQECLHELCRDCCANHVRLSEDAEVKCPYTDGDNACQQTILEREIKQIVGREGYNDIIERSLKTAEASSPNTFHCLTPDCKGWCFYDEEHNFFHCPICKQMNCLTCKVSHEGQNCKQYQDDLNLKARNDETARQNQEALQQMLRDGRAMNCPKCGVVIQKKGGCPNMTCSVCRTGFRWTGVDM</sequence>
<dbReference type="GO" id="GO:0043161">
    <property type="term" value="P:proteasome-mediated ubiquitin-dependent protein catabolic process"/>
    <property type="evidence" value="ECO:0007669"/>
    <property type="project" value="TreeGrafter"/>
</dbReference>
<dbReference type="GO" id="GO:0097039">
    <property type="term" value="P:protein linear polyubiquitination"/>
    <property type="evidence" value="ECO:0007669"/>
    <property type="project" value="TreeGrafter"/>
</dbReference>
<organism evidence="11 12">
    <name type="scientific">Stichopus japonicus</name>
    <name type="common">Sea cucumber</name>
    <dbReference type="NCBI Taxonomy" id="307972"/>
    <lineage>
        <taxon>Eukaryota</taxon>
        <taxon>Metazoa</taxon>
        <taxon>Echinodermata</taxon>
        <taxon>Eleutherozoa</taxon>
        <taxon>Echinozoa</taxon>
        <taxon>Holothuroidea</taxon>
        <taxon>Aspidochirotacea</taxon>
        <taxon>Aspidochirotida</taxon>
        <taxon>Stichopodidae</taxon>
        <taxon>Apostichopus</taxon>
    </lineage>
</organism>
<name>A0A2G8KRU7_STIJA</name>
<reference evidence="11 12" key="1">
    <citation type="journal article" date="2017" name="PLoS Biol.">
        <title>The sea cucumber genome provides insights into morphological evolution and visceral regeneration.</title>
        <authorList>
            <person name="Zhang X."/>
            <person name="Sun L."/>
            <person name="Yuan J."/>
            <person name="Sun Y."/>
            <person name="Gao Y."/>
            <person name="Zhang L."/>
            <person name="Li S."/>
            <person name="Dai H."/>
            <person name="Hamel J.F."/>
            <person name="Liu C."/>
            <person name="Yu Y."/>
            <person name="Liu S."/>
            <person name="Lin W."/>
            <person name="Guo K."/>
            <person name="Jin S."/>
            <person name="Xu P."/>
            <person name="Storey K.B."/>
            <person name="Huan P."/>
            <person name="Zhang T."/>
            <person name="Zhou Y."/>
            <person name="Zhang J."/>
            <person name="Lin C."/>
            <person name="Li X."/>
            <person name="Xing L."/>
            <person name="Huo D."/>
            <person name="Sun M."/>
            <person name="Wang L."/>
            <person name="Mercier A."/>
            <person name="Li F."/>
            <person name="Yang H."/>
            <person name="Xiang J."/>
        </authorList>
    </citation>
    <scope>NUCLEOTIDE SEQUENCE [LARGE SCALE GENOMIC DNA]</scope>
    <source>
        <strain evidence="11">Shaxun</strain>
        <tissue evidence="11">Muscle</tissue>
    </source>
</reference>
<dbReference type="InterPro" id="IPR018957">
    <property type="entry name" value="Znf_C3HC4_RING-type"/>
</dbReference>
<evidence type="ECO:0000256" key="8">
    <source>
        <dbReference type="PROSITE-ProRule" id="PRU00175"/>
    </source>
</evidence>
<dbReference type="Gene3D" id="1.20.120.1750">
    <property type="match status" value="1"/>
</dbReference>
<dbReference type="InterPro" id="IPR013083">
    <property type="entry name" value="Znf_RING/FYVE/PHD"/>
</dbReference>
<evidence type="ECO:0000313" key="11">
    <source>
        <dbReference type="EMBL" id="PIK50731.1"/>
    </source>
</evidence>
<evidence type="ECO:0000256" key="3">
    <source>
        <dbReference type="ARBA" id="ARBA00022723"/>
    </source>
</evidence>
<dbReference type="InterPro" id="IPR001841">
    <property type="entry name" value="Znf_RING"/>
</dbReference>
<dbReference type="InterPro" id="IPR051628">
    <property type="entry name" value="LUBAC_E3_Ligases"/>
</dbReference>
<keyword evidence="12" id="KW-1185">Reference proteome</keyword>
<comment type="caution">
    <text evidence="11">The sequence shown here is derived from an EMBL/GenBank/DDBJ whole genome shotgun (WGS) entry which is preliminary data.</text>
</comment>
<dbReference type="PANTHER" id="PTHR22770:SF13">
    <property type="entry name" value="RING-TYPE DOMAIN-CONTAINING PROTEIN"/>
    <property type="match status" value="1"/>
</dbReference>
<keyword evidence="3" id="KW-0479">Metal-binding</keyword>
<dbReference type="GO" id="GO:0071797">
    <property type="term" value="C:LUBAC complex"/>
    <property type="evidence" value="ECO:0007669"/>
    <property type="project" value="TreeGrafter"/>
</dbReference>